<dbReference type="PRINTS" id="PR00149">
    <property type="entry name" value="FUMRATELYASE"/>
</dbReference>
<gene>
    <name evidence="9" type="ORF">JD81_04584</name>
</gene>
<evidence type="ECO:0000256" key="2">
    <source>
        <dbReference type="ARBA" id="ARBA00012338"/>
    </source>
</evidence>
<keyword evidence="3" id="KW-0055">Arginine biosynthesis</keyword>
<dbReference type="Gene3D" id="1.10.40.30">
    <property type="entry name" value="Fumarase/aspartase (C-terminal domain)"/>
    <property type="match status" value="1"/>
</dbReference>
<organism evidence="9 10">
    <name type="scientific">Micromonospora sagamiensis</name>
    <dbReference type="NCBI Taxonomy" id="47875"/>
    <lineage>
        <taxon>Bacteria</taxon>
        <taxon>Bacillati</taxon>
        <taxon>Actinomycetota</taxon>
        <taxon>Actinomycetes</taxon>
        <taxon>Micromonosporales</taxon>
        <taxon>Micromonosporaceae</taxon>
        <taxon>Micromonospora</taxon>
    </lineage>
</organism>
<evidence type="ECO:0000259" key="7">
    <source>
        <dbReference type="Pfam" id="PF00206"/>
    </source>
</evidence>
<keyword evidence="5 9" id="KW-0456">Lyase</keyword>
<dbReference type="UniPathway" id="UPA00068">
    <property type="reaction ID" value="UER00114"/>
</dbReference>
<dbReference type="GO" id="GO:0005829">
    <property type="term" value="C:cytosol"/>
    <property type="evidence" value="ECO:0007669"/>
    <property type="project" value="TreeGrafter"/>
</dbReference>
<keyword evidence="4" id="KW-0028">Amino-acid biosynthesis</keyword>
<evidence type="ECO:0000256" key="3">
    <source>
        <dbReference type="ARBA" id="ARBA00022571"/>
    </source>
</evidence>
<dbReference type="GO" id="GO:0042450">
    <property type="term" value="P:L-arginine biosynthetic process via ornithine"/>
    <property type="evidence" value="ECO:0007669"/>
    <property type="project" value="UniProtKB-UniRule"/>
</dbReference>
<dbReference type="InterPro" id="IPR024083">
    <property type="entry name" value="Fumarase/histidase_N"/>
</dbReference>
<reference evidence="9 10" key="1">
    <citation type="submission" date="2019-07" db="EMBL/GenBank/DDBJ databases">
        <title>R&amp;d 2014.</title>
        <authorList>
            <person name="Klenk H.-P."/>
        </authorList>
    </citation>
    <scope>NUCLEOTIDE SEQUENCE [LARGE SCALE GENOMIC DNA]</scope>
    <source>
        <strain evidence="9 10">DSM 43912</strain>
    </source>
</reference>
<comment type="caution">
    <text evidence="9">The sequence shown here is derived from an EMBL/GenBank/DDBJ whole genome shotgun (WGS) entry which is preliminary data.</text>
</comment>
<comment type="pathway">
    <text evidence="1">Amino-acid biosynthesis; L-arginine biosynthesis; L-arginine from L-ornithine and carbamoyl phosphate: step 3/3.</text>
</comment>
<dbReference type="Gene3D" id="1.10.275.10">
    <property type="entry name" value="Fumarase/aspartase (N-terminal domain)"/>
    <property type="match status" value="1"/>
</dbReference>
<dbReference type="InterPro" id="IPR020557">
    <property type="entry name" value="Fumarate_lyase_CS"/>
</dbReference>
<protein>
    <recommendedName>
        <fullName evidence="2 6">Argininosuccinate lyase</fullName>
        <ecNumber evidence="2 6">4.3.2.1</ecNumber>
    </recommendedName>
</protein>
<evidence type="ECO:0000313" key="9">
    <source>
        <dbReference type="EMBL" id="TWJ31032.1"/>
    </source>
</evidence>
<accession>A0A562WLG2</accession>
<dbReference type="PANTHER" id="PTHR43814">
    <property type="entry name" value="ARGININOSUCCINATE LYASE"/>
    <property type="match status" value="1"/>
</dbReference>
<dbReference type="EMBL" id="VLLP01000001">
    <property type="protein sequence ID" value="TWJ31032.1"/>
    <property type="molecule type" value="Genomic_DNA"/>
</dbReference>
<dbReference type="PRINTS" id="PR00145">
    <property type="entry name" value="ARGSUCLYASE"/>
</dbReference>
<dbReference type="InterPro" id="IPR029419">
    <property type="entry name" value="Arg_succ_lyase_C"/>
</dbReference>
<dbReference type="InterPro" id="IPR008948">
    <property type="entry name" value="L-Aspartase-like"/>
</dbReference>
<dbReference type="PANTHER" id="PTHR43814:SF1">
    <property type="entry name" value="ARGININOSUCCINATE LYASE"/>
    <property type="match status" value="1"/>
</dbReference>
<dbReference type="Pfam" id="PF14698">
    <property type="entry name" value="ASL_C2"/>
    <property type="match status" value="1"/>
</dbReference>
<dbReference type="InterPro" id="IPR009049">
    <property type="entry name" value="Argininosuccinate_lyase"/>
</dbReference>
<proteinExistence type="predicted"/>
<dbReference type="Proteomes" id="UP000319728">
    <property type="component" value="Unassembled WGS sequence"/>
</dbReference>
<dbReference type="NCBIfam" id="TIGR00838">
    <property type="entry name" value="argH"/>
    <property type="match status" value="1"/>
</dbReference>
<dbReference type="InterPro" id="IPR000362">
    <property type="entry name" value="Fumarate_lyase_fam"/>
</dbReference>
<evidence type="ECO:0000256" key="5">
    <source>
        <dbReference type="ARBA" id="ARBA00023239"/>
    </source>
</evidence>
<dbReference type="Gene3D" id="1.20.200.10">
    <property type="entry name" value="Fumarase/aspartase (Central domain)"/>
    <property type="match status" value="1"/>
</dbReference>
<dbReference type="GO" id="GO:0004056">
    <property type="term" value="F:argininosuccinate lyase activity"/>
    <property type="evidence" value="ECO:0007669"/>
    <property type="project" value="UniProtKB-UniRule"/>
</dbReference>
<dbReference type="PROSITE" id="PS00163">
    <property type="entry name" value="FUMARATE_LYASES"/>
    <property type="match status" value="1"/>
</dbReference>
<dbReference type="AlphaFoldDB" id="A0A562WLG2"/>
<dbReference type="CDD" id="cd01359">
    <property type="entry name" value="Argininosuccinate_lyase"/>
    <property type="match status" value="1"/>
</dbReference>
<sequence>MSGTGRLAGQLGRRSQRVVYGEFSAAQFEAELDLMVRVDRAHLVMLAERGIIAGDLAATLLRCIDELASDRYRALAGRPAPRGLYLMYESYLIERLGADVGGVLHTGRSRNDLKATITSMRLRDRVLRLSEEAVRLEGVLLARARAHRDVVMPVHTHFQAAMPITYGYYLLGVAEAVGRDVTALHAAAGGLETCPLGAGAVAGTDLPIDTGRTARLLGFATGPRHALDAVASRDALLRILAAAAGLSVTLSRLATDLQLWSTEEFGFVTFPDRLVGGSSAMPQKRNAFLLEHVKAKAGVSVGAWTAMAAVTKSAPFTNSIEVGTEAVGCGWPGLDAVEDAVLLGQVLVSGARPVGHRMRDRVENGFTAATWLANRLVSSGVPFRSAHHMVGDAVRRAVAAGSTDLAKFGPPGWLDGLDLTSLDPAEIVAGQRHGGGPGDFTTVAESAADRWLAHRRWHVEQLDDLARAEAALREAVRARLGECAEVRS</sequence>
<dbReference type="SUPFAM" id="SSF48557">
    <property type="entry name" value="L-aspartase-like"/>
    <property type="match status" value="1"/>
</dbReference>
<evidence type="ECO:0000256" key="1">
    <source>
        <dbReference type="ARBA" id="ARBA00004941"/>
    </source>
</evidence>
<keyword evidence="10" id="KW-1185">Reference proteome</keyword>
<evidence type="ECO:0000256" key="6">
    <source>
        <dbReference type="NCBIfam" id="TIGR00838"/>
    </source>
</evidence>
<feature type="domain" description="Fumarate lyase N-terminal" evidence="7">
    <location>
        <begin position="98"/>
        <end position="299"/>
    </location>
</feature>
<name>A0A562WLG2_9ACTN</name>
<dbReference type="RefSeq" id="WP_186500018.1">
    <property type="nucleotide sequence ID" value="NZ_AP023438.1"/>
</dbReference>
<evidence type="ECO:0000256" key="4">
    <source>
        <dbReference type="ARBA" id="ARBA00022605"/>
    </source>
</evidence>
<feature type="domain" description="Argininosuccinate lyase C-terminal" evidence="8">
    <location>
        <begin position="366"/>
        <end position="402"/>
    </location>
</feature>
<evidence type="ECO:0000259" key="8">
    <source>
        <dbReference type="Pfam" id="PF14698"/>
    </source>
</evidence>
<evidence type="ECO:0000313" key="10">
    <source>
        <dbReference type="Proteomes" id="UP000319728"/>
    </source>
</evidence>
<dbReference type="Pfam" id="PF00206">
    <property type="entry name" value="Lyase_1"/>
    <property type="match status" value="1"/>
</dbReference>
<dbReference type="EC" id="4.3.2.1" evidence="2 6"/>
<dbReference type="InterPro" id="IPR022761">
    <property type="entry name" value="Fumarate_lyase_N"/>
</dbReference>